<evidence type="ECO:0000313" key="4">
    <source>
        <dbReference type="EMBL" id="TDR44891.1"/>
    </source>
</evidence>
<dbReference type="Gene3D" id="1.25.40.10">
    <property type="entry name" value="Tetratricopeptide repeat domain"/>
    <property type="match status" value="2"/>
</dbReference>
<dbReference type="InterPro" id="IPR019734">
    <property type="entry name" value="TPR_rpt"/>
</dbReference>
<evidence type="ECO:0000256" key="2">
    <source>
        <dbReference type="SAM" id="MobiDB-lite"/>
    </source>
</evidence>
<dbReference type="PANTHER" id="PTHR43751">
    <property type="entry name" value="SULFATASE"/>
    <property type="match status" value="1"/>
</dbReference>
<dbReference type="PANTHER" id="PTHR43751:SF3">
    <property type="entry name" value="SULFATASE N-TERMINAL DOMAIN-CONTAINING PROTEIN"/>
    <property type="match status" value="1"/>
</dbReference>
<dbReference type="Pfam" id="PF00884">
    <property type="entry name" value="Sulfatase"/>
    <property type="match status" value="1"/>
</dbReference>
<protein>
    <submittedName>
        <fullName evidence="4">Arylsulfatase A-like enzyme</fullName>
    </submittedName>
</protein>
<dbReference type="Proteomes" id="UP000295293">
    <property type="component" value="Unassembled WGS sequence"/>
</dbReference>
<accession>A0A4R6Z057</accession>
<feature type="repeat" description="TPR" evidence="1">
    <location>
        <begin position="554"/>
        <end position="587"/>
    </location>
</feature>
<dbReference type="Pfam" id="PF14559">
    <property type="entry name" value="TPR_19"/>
    <property type="match status" value="2"/>
</dbReference>
<sequence>MRSPLSAACLLACLLAAGGCGRNGPPPLLDLAPGSARGANVVLITLDTVRADRLGCSGHTPSVTPTLDRICADGIRFANAVTPAPITLPAHASLLRGLDPPHHGLRYNAEFPQAGGQPSLAGDLRQAGYRTAAVVASFVLDRRFGLSQGFDDYDDRVDSQRQHGGATLRNERDAEAVTDAALALLQRDGDTRPLFLWVHYYDAHAPYAPLQPIASTDPQALYTAEIAQVDAAIGRLLQSPALAAERTVLIVAADHGESLGEHGEVAHGLFLYDSTTHIPLLLRLPRRELAGSVVTGLAGLVDVRASVNSLLGLAPPARSDGIDWLATSRSAGQGLYQEAALPYFDFGFAPLYAWRGATERFVEAPQPEYYDLAADPQERHNRYAAAQSGADSRAERARQRLDALRLDAPAIPAAASALEQADPAVTARLRSLGYLGSSTASAELADPKSQIAVVNLHSDAVHQLDAGNAAAALALLDQARALSPRNEAVLRLSAKAELQLDRLDAAEVTLKAILAIRQNADSLLLLAQIRVLRGDFDTAATLLQQAEQSEPQHGGIAIARGDIALREGDVEAARREYERAAQIDPARTGDIARQRLRPLATAPKP</sequence>
<organism evidence="4 5">
    <name type="scientific">Tahibacter aquaticus</name>
    <dbReference type="NCBI Taxonomy" id="520092"/>
    <lineage>
        <taxon>Bacteria</taxon>
        <taxon>Pseudomonadati</taxon>
        <taxon>Pseudomonadota</taxon>
        <taxon>Gammaproteobacteria</taxon>
        <taxon>Lysobacterales</taxon>
        <taxon>Rhodanobacteraceae</taxon>
        <taxon>Tahibacter</taxon>
    </lineage>
</organism>
<dbReference type="AlphaFoldDB" id="A0A4R6Z057"/>
<gene>
    <name evidence="4" type="ORF">DFR29_10572</name>
</gene>
<feature type="domain" description="Sulfatase N-terminal" evidence="3">
    <location>
        <begin position="40"/>
        <end position="312"/>
    </location>
</feature>
<dbReference type="SUPFAM" id="SSF53649">
    <property type="entry name" value="Alkaline phosphatase-like"/>
    <property type="match status" value="1"/>
</dbReference>
<dbReference type="Gene3D" id="3.40.720.10">
    <property type="entry name" value="Alkaline Phosphatase, subunit A"/>
    <property type="match status" value="2"/>
</dbReference>
<evidence type="ECO:0000313" key="5">
    <source>
        <dbReference type="Proteomes" id="UP000295293"/>
    </source>
</evidence>
<dbReference type="EMBL" id="SNZH01000005">
    <property type="protein sequence ID" value="TDR44891.1"/>
    <property type="molecule type" value="Genomic_DNA"/>
</dbReference>
<keyword evidence="1" id="KW-0802">TPR repeat</keyword>
<proteinExistence type="predicted"/>
<comment type="caution">
    <text evidence="4">The sequence shown here is derived from an EMBL/GenBank/DDBJ whole genome shotgun (WGS) entry which is preliminary data.</text>
</comment>
<dbReference type="CDD" id="cd16148">
    <property type="entry name" value="sulfatase_like"/>
    <property type="match status" value="1"/>
</dbReference>
<evidence type="ECO:0000256" key="1">
    <source>
        <dbReference type="PROSITE-ProRule" id="PRU00339"/>
    </source>
</evidence>
<dbReference type="InterPro" id="IPR011990">
    <property type="entry name" value="TPR-like_helical_dom_sf"/>
</dbReference>
<feature type="region of interest" description="Disordered" evidence="2">
    <location>
        <begin position="584"/>
        <end position="605"/>
    </location>
</feature>
<evidence type="ECO:0000259" key="3">
    <source>
        <dbReference type="Pfam" id="PF00884"/>
    </source>
</evidence>
<dbReference type="InterPro" id="IPR000917">
    <property type="entry name" value="Sulfatase_N"/>
</dbReference>
<dbReference type="RefSeq" id="WP_166653985.1">
    <property type="nucleotide sequence ID" value="NZ_SNZH01000005.1"/>
</dbReference>
<dbReference type="SUPFAM" id="SSF48452">
    <property type="entry name" value="TPR-like"/>
    <property type="match status" value="1"/>
</dbReference>
<dbReference type="InterPro" id="IPR017850">
    <property type="entry name" value="Alkaline_phosphatase_core_sf"/>
</dbReference>
<keyword evidence="5" id="KW-1185">Reference proteome</keyword>
<dbReference type="PROSITE" id="PS51257">
    <property type="entry name" value="PROKAR_LIPOPROTEIN"/>
    <property type="match status" value="1"/>
</dbReference>
<dbReference type="InterPro" id="IPR052701">
    <property type="entry name" value="GAG_Ulvan_Degrading_Sulfatases"/>
</dbReference>
<dbReference type="PROSITE" id="PS50005">
    <property type="entry name" value="TPR"/>
    <property type="match status" value="1"/>
</dbReference>
<name>A0A4R6Z057_9GAMM</name>
<reference evidence="4 5" key="1">
    <citation type="submission" date="2019-03" db="EMBL/GenBank/DDBJ databases">
        <title>Genomic Encyclopedia of Type Strains, Phase IV (KMG-IV): sequencing the most valuable type-strain genomes for metagenomic binning, comparative biology and taxonomic classification.</title>
        <authorList>
            <person name="Goeker M."/>
        </authorList>
    </citation>
    <scope>NUCLEOTIDE SEQUENCE [LARGE SCALE GENOMIC DNA]</scope>
    <source>
        <strain evidence="4 5">DSM 21667</strain>
    </source>
</reference>